<dbReference type="SUPFAM" id="SSF47240">
    <property type="entry name" value="Ferritin-like"/>
    <property type="match status" value="1"/>
</dbReference>
<dbReference type="InterPro" id="IPR012347">
    <property type="entry name" value="Ferritin-like"/>
</dbReference>
<dbReference type="PANTHER" id="PTHR31694">
    <property type="entry name" value="DESICCATION-LIKE PROTEIN"/>
    <property type="match status" value="1"/>
</dbReference>
<dbReference type="Pfam" id="PF13668">
    <property type="entry name" value="Ferritin_2"/>
    <property type="match status" value="1"/>
</dbReference>
<dbReference type="InterPro" id="IPR009078">
    <property type="entry name" value="Ferritin-like_SF"/>
</dbReference>
<evidence type="ECO:0000313" key="3">
    <source>
        <dbReference type="Proteomes" id="UP000243876"/>
    </source>
</evidence>
<feature type="signal peptide" evidence="1">
    <location>
        <begin position="1"/>
        <end position="19"/>
    </location>
</feature>
<keyword evidence="3" id="KW-1185">Reference proteome</keyword>
<dbReference type="EMBL" id="CENE01000016">
    <property type="protein sequence ID" value="CEQ41631.1"/>
    <property type="molecule type" value="Genomic_DNA"/>
</dbReference>
<evidence type="ECO:0000256" key="1">
    <source>
        <dbReference type="SAM" id="SignalP"/>
    </source>
</evidence>
<evidence type="ECO:0000313" key="2">
    <source>
        <dbReference type="EMBL" id="CEQ41631.1"/>
    </source>
</evidence>
<dbReference type="CDD" id="cd00657">
    <property type="entry name" value="Ferritin_like"/>
    <property type="match status" value="1"/>
</dbReference>
<dbReference type="AlphaFoldDB" id="A0A0D6ENY8"/>
<organism evidence="2 3">
    <name type="scientific">Sporidiobolus salmonicolor</name>
    <name type="common">Yeast-like fungus</name>
    <name type="synonym">Sporobolomyces salmonicolor</name>
    <dbReference type="NCBI Taxonomy" id="5005"/>
    <lineage>
        <taxon>Eukaryota</taxon>
        <taxon>Fungi</taxon>
        <taxon>Dikarya</taxon>
        <taxon>Basidiomycota</taxon>
        <taxon>Pucciniomycotina</taxon>
        <taxon>Microbotryomycetes</taxon>
        <taxon>Sporidiobolales</taxon>
        <taxon>Sporidiobolaceae</taxon>
        <taxon>Sporobolomyces</taxon>
    </lineage>
</organism>
<dbReference type="PANTHER" id="PTHR31694:SF26">
    <property type="entry name" value="OS05G0151100 PROTEIN"/>
    <property type="match status" value="1"/>
</dbReference>
<name>A0A0D6ENY8_SPOSA</name>
<feature type="chain" id="PRO_5002303360" evidence="1">
    <location>
        <begin position="20"/>
        <end position="369"/>
    </location>
</feature>
<dbReference type="InterPro" id="IPR052965">
    <property type="entry name" value="Pigment-catalase-like"/>
</dbReference>
<dbReference type="Proteomes" id="UP000243876">
    <property type="component" value="Unassembled WGS sequence"/>
</dbReference>
<protein>
    <submittedName>
        <fullName evidence="2">SPOSA6832_03393-mRNA-1:cds</fullName>
    </submittedName>
</protein>
<accession>A0A0D6ENY8</accession>
<proteinExistence type="predicted"/>
<gene>
    <name evidence="2" type="primary">SPOSA6832_03393</name>
</gene>
<sequence>MRTALVVTALAAVGASAAAVPFGASGERAQIAKMKRDYVSKLEQRSSLAKRQSVTTGGQSLLAPTSKDVVLELNVLFVAADDATILEFALILEHLEDAFYSQALSKFNASSFNSAGYNGLYPVLKQVAADEHQHVEFLTSALTAAGATPPQALNKPESDRNYTFPYTDVHSFLALSQVIEGVGVSAYLGAAGDISDATYLTAAGSILTVEARHNAFIRFINGYVPFASPEDTPQSASNVVTIVTPFFKSCPSGSAPTIKGHPSLNLSSTNATIGSTLKIAPSNSSVTDSQSGTVYCGFASGLAAGFSTWSKGECQVPTANVTNGQTYVVLTTGPSLSDNTTLAGPAIINLGPQNVSVVLTGSANVTSKN</sequence>
<keyword evidence="1" id="KW-0732">Signal</keyword>
<dbReference type="Gene3D" id="1.20.1260.10">
    <property type="match status" value="1"/>
</dbReference>
<reference evidence="3" key="1">
    <citation type="submission" date="2015-02" db="EMBL/GenBank/DDBJ databases">
        <authorList>
            <person name="Gon?alves P."/>
        </authorList>
    </citation>
    <scope>NUCLEOTIDE SEQUENCE [LARGE SCALE GENOMIC DNA]</scope>
</reference>
<dbReference type="OrthoDB" id="1001765at2759"/>